<dbReference type="RefSeq" id="WP_358477677.1">
    <property type="nucleotide sequence ID" value="NZ_JBEZAE010000026.1"/>
</dbReference>
<dbReference type="SUPFAM" id="SSF46894">
    <property type="entry name" value="C-terminal effector domain of the bipartite response regulators"/>
    <property type="match status" value="1"/>
</dbReference>
<dbReference type="SUPFAM" id="SSF52540">
    <property type="entry name" value="P-loop containing nucleoside triphosphate hydrolases"/>
    <property type="match status" value="1"/>
</dbReference>
<feature type="region of interest" description="Disordered" evidence="7">
    <location>
        <begin position="247"/>
        <end position="292"/>
    </location>
</feature>
<dbReference type="Proteomes" id="UP001551329">
    <property type="component" value="Unassembled WGS sequence"/>
</dbReference>
<keyword evidence="5" id="KW-0804">Transcription</keyword>
<evidence type="ECO:0000313" key="9">
    <source>
        <dbReference type="EMBL" id="MEU7074419.1"/>
    </source>
</evidence>
<dbReference type="PANTHER" id="PTHR35807:SF1">
    <property type="entry name" value="TRANSCRIPTIONAL REGULATOR REDD"/>
    <property type="match status" value="1"/>
</dbReference>
<comment type="caution">
    <text evidence="9">The sequence shown here is derived from an EMBL/GenBank/DDBJ whole genome shotgun (WGS) entry which is preliminary data.</text>
</comment>
<evidence type="ECO:0000256" key="1">
    <source>
        <dbReference type="ARBA" id="ARBA00005820"/>
    </source>
</evidence>
<dbReference type="Pfam" id="PF03704">
    <property type="entry name" value="BTAD"/>
    <property type="match status" value="1"/>
</dbReference>
<dbReference type="InterPro" id="IPR036388">
    <property type="entry name" value="WH-like_DNA-bd_sf"/>
</dbReference>
<proteinExistence type="inferred from homology"/>
<dbReference type="InterPro" id="IPR002182">
    <property type="entry name" value="NB-ARC"/>
</dbReference>
<dbReference type="PANTHER" id="PTHR35807">
    <property type="entry name" value="TRANSCRIPTIONAL REGULATOR REDD-RELATED"/>
    <property type="match status" value="1"/>
</dbReference>
<keyword evidence="4 6" id="KW-0238">DNA-binding</keyword>
<dbReference type="InterPro" id="IPR016032">
    <property type="entry name" value="Sig_transdc_resp-reg_C-effctor"/>
</dbReference>
<feature type="region of interest" description="Disordered" evidence="7">
    <location>
        <begin position="749"/>
        <end position="769"/>
    </location>
</feature>
<dbReference type="InterPro" id="IPR005158">
    <property type="entry name" value="BTAD"/>
</dbReference>
<evidence type="ECO:0000256" key="7">
    <source>
        <dbReference type="SAM" id="MobiDB-lite"/>
    </source>
</evidence>
<dbReference type="Gene3D" id="1.10.10.10">
    <property type="entry name" value="Winged helix-like DNA-binding domain superfamily/Winged helix DNA-binding domain"/>
    <property type="match status" value="1"/>
</dbReference>
<evidence type="ECO:0000256" key="4">
    <source>
        <dbReference type="ARBA" id="ARBA00023125"/>
    </source>
</evidence>
<evidence type="ECO:0000313" key="10">
    <source>
        <dbReference type="Proteomes" id="UP001551329"/>
    </source>
</evidence>
<keyword evidence="10" id="KW-1185">Reference proteome</keyword>
<dbReference type="SUPFAM" id="SSF48452">
    <property type="entry name" value="TPR-like"/>
    <property type="match status" value="1"/>
</dbReference>
<protein>
    <submittedName>
        <fullName evidence="9">BTAD domain-containing putative transcriptional regulator</fullName>
    </submittedName>
</protein>
<dbReference type="InterPro" id="IPR027417">
    <property type="entry name" value="P-loop_NTPase"/>
</dbReference>
<dbReference type="SMART" id="SM00862">
    <property type="entry name" value="Trans_reg_C"/>
    <property type="match status" value="1"/>
</dbReference>
<keyword evidence="2" id="KW-0902">Two-component regulatory system</keyword>
<accession>A0ABV3CI10</accession>
<feature type="DNA-binding region" description="OmpR/PhoB-type" evidence="6">
    <location>
        <begin position="1"/>
        <end position="97"/>
    </location>
</feature>
<reference evidence="9 10" key="1">
    <citation type="submission" date="2024-06" db="EMBL/GenBank/DDBJ databases">
        <title>The Natural Products Discovery Center: Release of the First 8490 Sequenced Strains for Exploring Actinobacteria Biosynthetic Diversity.</title>
        <authorList>
            <person name="Kalkreuter E."/>
            <person name="Kautsar S.A."/>
            <person name="Yang D."/>
            <person name="Bader C.D."/>
            <person name="Teijaro C.N."/>
            <person name="Fluegel L."/>
            <person name="Davis C.M."/>
            <person name="Simpson J.R."/>
            <person name="Lauterbach L."/>
            <person name="Steele A.D."/>
            <person name="Gui C."/>
            <person name="Meng S."/>
            <person name="Li G."/>
            <person name="Viehrig K."/>
            <person name="Ye F."/>
            <person name="Su P."/>
            <person name="Kiefer A.F."/>
            <person name="Nichols A."/>
            <person name="Cepeda A.J."/>
            <person name="Yan W."/>
            <person name="Fan B."/>
            <person name="Jiang Y."/>
            <person name="Adhikari A."/>
            <person name="Zheng C.-J."/>
            <person name="Schuster L."/>
            <person name="Cowan T.M."/>
            <person name="Smanski M.J."/>
            <person name="Chevrette M.G."/>
            <person name="De Carvalho L.P.S."/>
            <person name="Shen B."/>
        </authorList>
    </citation>
    <scope>NUCLEOTIDE SEQUENCE [LARGE SCALE GENOMIC DNA]</scope>
    <source>
        <strain evidence="9 10">NPDC045974</strain>
    </source>
</reference>
<feature type="domain" description="OmpR/PhoB-type" evidence="8">
    <location>
        <begin position="1"/>
        <end position="97"/>
    </location>
</feature>
<dbReference type="InterPro" id="IPR001867">
    <property type="entry name" value="OmpR/PhoB-type_DNA-bd"/>
</dbReference>
<dbReference type="CDD" id="cd15831">
    <property type="entry name" value="BTAD"/>
    <property type="match status" value="1"/>
</dbReference>
<evidence type="ECO:0000256" key="2">
    <source>
        <dbReference type="ARBA" id="ARBA00023012"/>
    </source>
</evidence>
<evidence type="ECO:0000256" key="6">
    <source>
        <dbReference type="PROSITE-ProRule" id="PRU01091"/>
    </source>
</evidence>
<gene>
    <name evidence="9" type="ORF">AB0A88_30455</name>
</gene>
<evidence type="ECO:0000256" key="3">
    <source>
        <dbReference type="ARBA" id="ARBA00023015"/>
    </source>
</evidence>
<dbReference type="SMART" id="SM01043">
    <property type="entry name" value="BTAD"/>
    <property type="match status" value="1"/>
</dbReference>
<evidence type="ECO:0000259" key="8">
    <source>
        <dbReference type="PROSITE" id="PS51755"/>
    </source>
</evidence>
<dbReference type="Pfam" id="PF00931">
    <property type="entry name" value="NB-ARC"/>
    <property type="match status" value="1"/>
</dbReference>
<sequence>MEPIRQDETDFRLLGDLDVRLGGVRWHAPSRKPRRLLAALLLEPRRQVTKDRLVEAVWDGTPPRSAAGAIQVYASQLRRALPGCALVCSGEGYLIDIDPARVDLHRFRHLVARAETLPPEERAAALRRALGLFRGRPLADIGSDTLRREIEPVIEEERLHALEHLAELELALGHGARLVPDLLRLTCEHPLRERLWELLMRCQAGAGRGRDAAETFERARTLLREELGVEPGPGLREAARLPGVRATRAEAGASGGGATAPRPEESPRARPGGAPGPAHAAGPTISRPVPLGPNMLPRDLPDFTGRTAELARAQELIAAAGTSTTVLAVTGMPGVGKTVLATRVANRAGTRYPDGRLFLDLHGHSAERGPLPVHEALDLLLRMAGESGCGQDEGEVALAAARWRAALTRRRLIVVLDDAVDAAHVRLLLPGDSASLVIVTSRGPLAELDGAYPMPLGTLTTAEAGALFTGIVGGTAGTATAPEVAWLCGNLPLAVRLAAVSLRQRPTRPARELVRALRGASALDELRLGSRSVGQAFDASYLMLREPERRAFRTLGLLPGPDTDSAAAAALAGATSDGTRRLLESLLDRNLLEQHARDRFRLHPLLRRYAAVAARREDPEPDRRAAVARLVDHYLGNARSALWALGPPRTPPTVGGTERRFPHAWAAAGWLAAERPNLVAAVHATHTGPPSDQARDLARVLLRCDRLLRTGTGTGLGSGAGGADVGMAAATSVPRPTVLPLGGRQAELGQRQDLRRRRAVVSERGGGVG</sequence>
<dbReference type="PRINTS" id="PR00364">
    <property type="entry name" value="DISEASERSIST"/>
</dbReference>
<feature type="compositionally biased region" description="Low complexity" evidence="7">
    <location>
        <begin position="269"/>
        <end position="283"/>
    </location>
</feature>
<dbReference type="Gene3D" id="3.40.50.300">
    <property type="entry name" value="P-loop containing nucleotide triphosphate hydrolases"/>
    <property type="match status" value="1"/>
</dbReference>
<dbReference type="EMBL" id="JBEZAE010000026">
    <property type="protein sequence ID" value="MEU7074419.1"/>
    <property type="molecule type" value="Genomic_DNA"/>
</dbReference>
<evidence type="ECO:0000256" key="5">
    <source>
        <dbReference type="ARBA" id="ARBA00023163"/>
    </source>
</evidence>
<comment type="similarity">
    <text evidence="1">Belongs to the AfsR/DnrI/RedD regulatory family.</text>
</comment>
<dbReference type="Pfam" id="PF00486">
    <property type="entry name" value="Trans_reg_C"/>
    <property type="match status" value="1"/>
</dbReference>
<organism evidence="9 10">
    <name type="scientific">Streptomyces narbonensis</name>
    <dbReference type="NCBI Taxonomy" id="67333"/>
    <lineage>
        <taxon>Bacteria</taxon>
        <taxon>Bacillati</taxon>
        <taxon>Actinomycetota</taxon>
        <taxon>Actinomycetes</taxon>
        <taxon>Kitasatosporales</taxon>
        <taxon>Streptomycetaceae</taxon>
        <taxon>Streptomyces</taxon>
    </lineage>
</organism>
<keyword evidence="3" id="KW-0805">Transcription regulation</keyword>
<name>A0ABV3CI10_9ACTN</name>
<dbReference type="InterPro" id="IPR011990">
    <property type="entry name" value="TPR-like_helical_dom_sf"/>
</dbReference>
<dbReference type="PROSITE" id="PS51755">
    <property type="entry name" value="OMPR_PHOB"/>
    <property type="match status" value="1"/>
</dbReference>
<dbReference type="InterPro" id="IPR051677">
    <property type="entry name" value="AfsR-DnrI-RedD_regulator"/>
</dbReference>
<dbReference type="Gene3D" id="1.25.40.10">
    <property type="entry name" value="Tetratricopeptide repeat domain"/>
    <property type="match status" value="1"/>
</dbReference>